<dbReference type="Proteomes" id="UP001239994">
    <property type="component" value="Unassembled WGS sequence"/>
</dbReference>
<organism evidence="2 3">
    <name type="scientific">Electrophorus voltai</name>
    <dbReference type="NCBI Taxonomy" id="2609070"/>
    <lineage>
        <taxon>Eukaryota</taxon>
        <taxon>Metazoa</taxon>
        <taxon>Chordata</taxon>
        <taxon>Craniata</taxon>
        <taxon>Vertebrata</taxon>
        <taxon>Euteleostomi</taxon>
        <taxon>Actinopterygii</taxon>
        <taxon>Neopterygii</taxon>
        <taxon>Teleostei</taxon>
        <taxon>Ostariophysi</taxon>
        <taxon>Gymnotiformes</taxon>
        <taxon>Gymnotoidei</taxon>
        <taxon>Gymnotidae</taxon>
        <taxon>Electrophorus</taxon>
    </lineage>
</organism>
<comment type="caution">
    <text evidence="2">The sequence shown here is derived from an EMBL/GenBank/DDBJ whole genome shotgun (WGS) entry which is preliminary data.</text>
</comment>
<feature type="compositionally biased region" description="Low complexity" evidence="1">
    <location>
        <begin position="238"/>
        <end position="248"/>
    </location>
</feature>
<protein>
    <submittedName>
        <fullName evidence="2">Uncharacterized protein</fullName>
    </submittedName>
</protein>
<keyword evidence="3" id="KW-1185">Reference proteome</keyword>
<feature type="region of interest" description="Disordered" evidence="1">
    <location>
        <begin position="233"/>
        <end position="265"/>
    </location>
</feature>
<name>A0AAD9DXX9_9TELE</name>
<dbReference type="AlphaFoldDB" id="A0AAD9DXX9"/>
<dbReference type="EMBL" id="JAROKS010000011">
    <property type="protein sequence ID" value="KAK1799605.1"/>
    <property type="molecule type" value="Genomic_DNA"/>
</dbReference>
<accession>A0AAD9DXX9</accession>
<evidence type="ECO:0000313" key="2">
    <source>
        <dbReference type="EMBL" id="KAK1799605.1"/>
    </source>
</evidence>
<gene>
    <name evidence="2" type="ORF">P4O66_000374</name>
</gene>
<proteinExistence type="predicted"/>
<sequence length="390" mass="42019">MPEQVITHCSPGCRCYRLPPTQPPPRHAACGNVGSPLGASWSVHYCALQRWQSASGVPHGGPILSFLSITDPSPQLSGVSTIHSPEKRRRLLCSYMLSSASFVSVMRKAFKHVSGKPEISSQFSILGDTSCEQKPDTRGNTVSDWQQTEASLTNTVNSRSCTAVSWGSPPSDSVFATMYLVTSGYLTVTIEPLPPVVVGETVTLKCNFKTDGRLREIVWYRCSILSTLKGCLPDPEEQQSQPQQSGDRQGSESTSAVQGPRRRVAVETGERARLSSFVYTQHTPAGLSAARSLPPQTPPPLLPSSPVPAALLRCSAIVARIWSSVELLPRSASTRDEWHEETMEILALSSVEPGGRANPPARSMLPLVVGAALDSRIEGSDVGREGESTE</sequence>
<evidence type="ECO:0000256" key="1">
    <source>
        <dbReference type="SAM" id="MobiDB-lite"/>
    </source>
</evidence>
<reference evidence="2" key="1">
    <citation type="submission" date="2023-03" db="EMBL/GenBank/DDBJ databases">
        <title>Electrophorus voltai genome.</title>
        <authorList>
            <person name="Bian C."/>
        </authorList>
    </citation>
    <scope>NUCLEOTIDE SEQUENCE</scope>
    <source>
        <strain evidence="2">CB-2022</strain>
        <tissue evidence="2">Muscle</tissue>
    </source>
</reference>
<evidence type="ECO:0000313" key="3">
    <source>
        <dbReference type="Proteomes" id="UP001239994"/>
    </source>
</evidence>